<dbReference type="NCBIfam" id="TIGR02398">
    <property type="entry name" value="gluc_glyc_Psyn"/>
    <property type="match status" value="1"/>
</dbReference>
<dbReference type="eggNOG" id="COG0561">
    <property type="taxonomic scope" value="Bacteria"/>
</dbReference>
<reference evidence="3 4" key="1">
    <citation type="journal article" date="2014" name="Genome Announc.">
        <title>Genome Sequence of Gammaproteobacterial Pseudohaliea rubra Type Strain DSM 19751, Isolated from Coastal Seawater of the Mediterranean Sea.</title>
        <authorList>
            <person name="Spring S."/>
            <person name="Fiebig A."/>
            <person name="Riedel T."/>
            <person name="Goker M."/>
            <person name="Klenk H.P."/>
        </authorList>
    </citation>
    <scope>NUCLEOTIDE SEQUENCE [LARGE SCALE GENOMIC DNA]</scope>
    <source>
        <strain evidence="3 4">DSM 19751</strain>
    </source>
</reference>
<dbReference type="InterPro" id="IPR023214">
    <property type="entry name" value="HAD_sf"/>
</dbReference>
<dbReference type="CDD" id="cd03788">
    <property type="entry name" value="GT20_TPS"/>
    <property type="match status" value="1"/>
</dbReference>
<dbReference type="GO" id="GO:0005992">
    <property type="term" value="P:trehalose biosynthetic process"/>
    <property type="evidence" value="ECO:0007669"/>
    <property type="project" value="InterPro"/>
</dbReference>
<feature type="domain" description="Sucrose phosphatase-like" evidence="2">
    <location>
        <begin position="2"/>
        <end position="232"/>
    </location>
</feature>
<dbReference type="Pfam" id="PF00982">
    <property type="entry name" value="Glyco_transf_20"/>
    <property type="match status" value="1"/>
</dbReference>
<dbReference type="GO" id="GO:0051473">
    <property type="term" value="P:glucosylglycerol biosynthetic process"/>
    <property type="evidence" value="ECO:0007669"/>
    <property type="project" value="InterPro"/>
</dbReference>
<dbReference type="STRING" id="1265313.HRUBRA_00716"/>
<dbReference type="GO" id="GO:0003825">
    <property type="term" value="F:alpha,alpha-trehalose-phosphate synthase (UDP-forming) activity"/>
    <property type="evidence" value="ECO:0007669"/>
    <property type="project" value="UniProtKB-EC"/>
</dbReference>
<comment type="similarity">
    <text evidence="1">Belongs to the glycosyltransferase 20 family.</text>
</comment>
<dbReference type="EC" id="2.4.1.15" evidence="3"/>
<dbReference type="Gene3D" id="3.90.1070.10">
    <property type="match status" value="1"/>
</dbReference>
<dbReference type="SFLD" id="SFLDG01140">
    <property type="entry name" value="C2.B:_Phosphomannomutase_and_P"/>
    <property type="match status" value="1"/>
</dbReference>
<dbReference type="Gene3D" id="3.40.50.2000">
    <property type="entry name" value="Glycogen Phosphorylase B"/>
    <property type="match status" value="2"/>
</dbReference>
<dbReference type="GO" id="GO:0016791">
    <property type="term" value="F:phosphatase activity"/>
    <property type="evidence" value="ECO:0007669"/>
    <property type="project" value="UniProtKB-ARBA"/>
</dbReference>
<evidence type="ECO:0000256" key="1">
    <source>
        <dbReference type="ARBA" id="ARBA00008799"/>
    </source>
</evidence>
<gene>
    <name evidence="3" type="ORF">HRUBRA_00716</name>
</gene>
<evidence type="ECO:0000313" key="4">
    <source>
        <dbReference type="Proteomes" id="UP000029640"/>
    </source>
</evidence>
<dbReference type="eggNOG" id="COG0380">
    <property type="taxonomic scope" value="Bacteria"/>
</dbReference>
<keyword evidence="4" id="KW-1185">Reference proteome</keyword>
<comment type="caution">
    <text evidence="3">The sequence shown here is derived from an EMBL/GenBank/DDBJ whole genome shotgun (WGS) entry which is preliminary data.</text>
</comment>
<keyword evidence="3" id="KW-0328">Glycosyltransferase</keyword>
<dbReference type="Pfam" id="PF05116">
    <property type="entry name" value="S6PP"/>
    <property type="match status" value="1"/>
</dbReference>
<dbReference type="GO" id="GO:0000287">
    <property type="term" value="F:magnesium ion binding"/>
    <property type="evidence" value="ECO:0007669"/>
    <property type="project" value="UniProtKB-ARBA"/>
</dbReference>
<keyword evidence="3" id="KW-0808">Transferase</keyword>
<dbReference type="NCBIfam" id="TIGR01484">
    <property type="entry name" value="HAD-SF-IIB"/>
    <property type="match status" value="1"/>
</dbReference>
<protein>
    <submittedName>
        <fullName evidence="3">Alpha,alpha-trehalose-phosphate synthase (UDP-forming)</fullName>
        <ecNumber evidence="3">2.4.1.15</ecNumber>
    </submittedName>
</protein>
<dbReference type="SUPFAM" id="SSF53756">
    <property type="entry name" value="UDP-Glycosyltransferase/glycogen phosphorylase"/>
    <property type="match status" value="1"/>
</dbReference>
<accession>A0A095XY68</accession>
<dbReference type="InterPro" id="IPR006380">
    <property type="entry name" value="SPP-like_dom"/>
</dbReference>
<dbReference type="SFLD" id="SFLDG01141">
    <property type="entry name" value="C2.B.1:_Sucrose_Phosphatase_Li"/>
    <property type="match status" value="1"/>
</dbReference>
<dbReference type="InterPro" id="IPR012764">
    <property type="entry name" value="Gluc_glyc_Psyn"/>
</dbReference>
<dbReference type="PANTHER" id="PTHR10788">
    <property type="entry name" value="TREHALOSE-6-PHOSPHATE SYNTHASE"/>
    <property type="match status" value="1"/>
</dbReference>
<name>A0A095XY68_9GAMM</name>
<dbReference type="Proteomes" id="UP000029640">
    <property type="component" value="Unassembled WGS sequence"/>
</dbReference>
<dbReference type="InterPro" id="IPR001830">
    <property type="entry name" value="Glyco_trans_20"/>
</dbReference>
<dbReference type="Gene3D" id="3.40.50.1000">
    <property type="entry name" value="HAD superfamily/HAD-like"/>
    <property type="match status" value="1"/>
</dbReference>
<sequence length="745" mass="83348">MLLATDLDGTFLGGDQEGRLRLYQLIAAHPGIDLVFVTGRGLEHVLPLLADPTIPQPDYIVADVGATVVHGETQQPVLSLQEPIDQLWPGEHVVAEALAGFTELQRQEVPQERRCSYFCEEHHIDDAVRRTVAGLGCDLLFSAGKYFDVLPKGINKGRTLTRLVAHLGMDPEDVLVAGDTLNDLSMYEQGFKGVCVGDSEEGLLLATQELARVYHAREPGAGGILEAFRYFGFLGSEGVDAELQAVSRTGKADLVMVYHRLPYEEFVEDGERKRRRPRSPNGILPTLLSFFADGRAGSWVAWAIDDPELGPFEVHTDVDLERYPQLVAARVALSEADVEIFYKRFSKEAFWPTLHTFWERATFHEEHWNIFLEVNRRFAERAGAEAAEGAVIWIHDYNLWMVPAYLRELRPDLTIAFFHHTYFPSADVFNVLPWRRQIIGSLLQCDYIGFHIPRQAENFVDVARGVMPIKVLEKVNCAPRFFTYGCAVGLEEMTSEIEVAGRRIGLGAHPVGLDLHRVQRALDDDAVQARIGELREELKGQKLILSVERLDFTKGILEKLVAYETLLEENPELQGRVTLLTICVPAAPGMTIYDELQTQIEQTVGRINGRFGQIGWMPLQFFFRSVPFEQLVAYYAVADVMWITPLRDGLNLVAKEYVATQGKSGGCGVLVLSEFAGAAAELRGPILTNPHDPHELVTTCYLALTLSRDEARSRLAEAYDSVCHYDIALWGSEFMDAVRAHARGS</sequence>
<organism evidence="3 4">
    <name type="scientific">Pseudohaliea rubra DSM 19751</name>
    <dbReference type="NCBI Taxonomy" id="1265313"/>
    <lineage>
        <taxon>Bacteria</taxon>
        <taxon>Pseudomonadati</taxon>
        <taxon>Pseudomonadota</taxon>
        <taxon>Gammaproteobacteria</taxon>
        <taxon>Cellvibrionales</taxon>
        <taxon>Halieaceae</taxon>
        <taxon>Pseudohaliea</taxon>
    </lineage>
</organism>
<dbReference type="PATRIC" id="fig|1265313.6.peg.710"/>
<dbReference type="HOGENOM" id="CLU_002351_7_1_6"/>
<dbReference type="PANTHER" id="PTHR10788:SF106">
    <property type="entry name" value="BCDNA.GH08860"/>
    <property type="match status" value="1"/>
</dbReference>
<evidence type="ECO:0000313" key="3">
    <source>
        <dbReference type="EMBL" id="KGE04691.1"/>
    </source>
</evidence>
<dbReference type="InterPro" id="IPR036412">
    <property type="entry name" value="HAD-like_sf"/>
</dbReference>
<proteinExistence type="inferred from homology"/>
<dbReference type="SUPFAM" id="SSF56784">
    <property type="entry name" value="HAD-like"/>
    <property type="match status" value="1"/>
</dbReference>
<evidence type="ECO:0000259" key="2">
    <source>
        <dbReference type="Pfam" id="PF05116"/>
    </source>
</evidence>
<dbReference type="OrthoDB" id="9815690at2"/>
<dbReference type="AlphaFoldDB" id="A0A095XY68"/>
<dbReference type="RefSeq" id="WP_035516284.1">
    <property type="nucleotide sequence ID" value="NZ_KN234763.1"/>
</dbReference>
<dbReference type="InterPro" id="IPR006379">
    <property type="entry name" value="HAD-SF_hydro_IIB"/>
</dbReference>
<dbReference type="EMBL" id="AUVB01000021">
    <property type="protein sequence ID" value="KGE04691.1"/>
    <property type="molecule type" value="Genomic_DNA"/>
</dbReference>
<dbReference type="SFLD" id="SFLDS00003">
    <property type="entry name" value="Haloacid_Dehalogenase"/>
    <property type="match status" value="1"/>
</dbReference>